<dbReference type="Proteomes" id="UP000756387">
    <property type="component" value="Unassembled WGS sequence"/>
</dbReference>
<accession>A0ABR9RQD8</accession>
<keyword evidence="3" id="KW-1185">Reference proteome</keyword>
<organism evidence="2 3">
    <name type="scientific">Nocardioides malaquae</name>
    <dbReference type="NCBI Taxonomy" id="2773426"/>
    <lineage>
        <taxon>Bacteria</taxon>
        <taxon>Bacillati</taxon>
        <taxon>Actinomycetota</taxon>
        <taxon>Actinomycetes</taxon>
        <taxon>Propionibacteriales</taxon>
        <taxon>Nocardioidaceae</taxon>
        <taxon>Nocardioides</taxon>
    </lineage>
</organism>
<evidence type="ECO:0000256" key="1">
    <source>
        <dbReference type="SAM" id="MobiDB-lite"/>
    </source>
</evidence>
<evidence type="ECO:0000313" key="2">
    <source>
        <dbReference type="EMBL" id="MBE7323417.1"/>
    </source>
</evidence>
<feature type="region of interest" description="Disordered" evidence="1">
    <location>
        <begin position="1"/>
        <end position="24"/>
    </location>
</feature>
<feature type="compositionally biased region" description="Polar residues" evidence="1">
    <location>
        <begin position="1"/>
        <end position="15"/>
    </location>
</feature>
<protein>
    <submittedName>
        <fullName evidence="2">Acyl-CoA carboxylase subunit epsilon</fullName>
    </submittedName>
</protein>
<dbReference type="Pfam" id="PF13822">
    <property type="entry name" value="ACC_epsilon"/>
    <property type="match status" value="1"/>
</dbReference>
<sequence>MATDDATQTEQTGETPQAPAAPALRIITPDATPEEIAALVAVVSAMGGQAPAPKRPRSQWSAPERSARRTLPHGLGGWRASAMPR</sequence>
<gene>
    <name evidence="2" type="ORF">IEQ44_01965</name>
</gene>
<reference evidence="2 3" key="1">
    <citation type="submission" date="2020-10" db="EMBL/GenBank/DDBJ databases">
        <title>Nocardioides sp. isolated from sludge.</title>
        <authorList>
            <person name="Zhang X."/>
        </authorList>
    </citation>
    <scope>NUCLEOTIDE SEQUENCE [LARGE SCALE GENOMIC DNA]</scope>
    <source>
        <strain evidence="2 3">Y6</strain>
    </source>
</reference>
<evidence type="ECO:0000313" key="3">
    <source>
        <dbReference type="Proteomes" id="UP000756387"/>
    </source>
</evidence>
<dbReference type="EMBL" id="JADCSA010000002">
    <property type="protein sequence ID" value="MBE7323417.1"/>
    <property type="molecule type" value="Genomic_DNA"/>
</dbReference>
<dbReference type="RefSeq" id="WP_193636765.1">
    <property type="nucleotide sequence ID" value="NZ_JADCSA010000002.1"/>
</dbReference>
<feature type="region of interest" description="Disordered" evidence="1">
    <location>
        <begin position="46"/>
        <end position="85"/>
    </location>
</feature>
<dbReference type="InterPro" id="IPR032716">
    <property type="entry name" value="ACC_epsilon"/>
</dbReference>
<proteinExistence type="predicted"/>
<name>A0ABR9RQD8_9ACTN</name>
<comment type="caution">
    <text evidence="2">The sequence shown here is derived from an EMBL/GenBank/DDBJ whole genome shotgun (WGS) entry which is preliminary data.</text>
</comment>